<reference evidence="3 4" key="1">
    <citation type="submission" date="2020-04" db="EMBL/GenBank/DDBJ databases">
        <title>Enterovirga sp. isolate from soil.</title>
        <authorList>
            <person name="Chea S."/>
            <person name="Kim D.-U."/>
        </authorList>
    </citation>
    <scope>NUCLEOTIDE SEQUENCE [LARGE SCALE GENOMIC DNA]</scope>
    <source>
        <strain evidence="3 4">DB1703</strain>
    </source>
</reference>
<dbReference type="Proteomes" id="UP000564885">
    <property type="component" value="Unassembled WGS sequence"/>
</dbReference>
<comment type="caution">
    <text evidence="3">The sequence shown here is derived from an EMBL/GenBank/DDBJ whole genome shotgun (WGS) entry which is preliminary data.</text>
</comment>
<evidence type="ECO:0000313" key="3">
    <source>
        <dbReference type="EMBL" id="NNM73842.1"/>
    </source>
</evidence>
<evidence type="ECO:0000259" key="2">
    <source>
        <dbReference type="Pfam" id="PF06527"/>
    </source>
</evidence>
<feature type="region of interest" description="Disordered" evidence="1">
    <location>
        <begin position="1"/>
        <end position="35"/>
    </location>
</feature>
<name>A0A849I366_9HYPH</name>
<organism evidence="3 4">
    <name type="scientific">Enterovirga aerilata</name>
    <dbReference type="NCBI Taxonomy" id="2730920"/>
    <lineage>
        <taxon>Bacteria</taxon>
        <taxon>Pseudomonadati</taxon>
        <taxon>Pseudomonadota</taxon>
        <taxon>Alphaproteobacteria</taxon>
        <taxon>Hyphomicrobiales</taxon>
        <taxon>Methylobacteriaceae</taxon>
        <taxon>Enterovirga</taxon>
    </lineage>
</organism>
<evidence type="ECO:0000313" key="4">
    <source>
        <dbReference type="Proteomes" id="UP000564885"/>
    </source>
</evidence>
<feature type="domain" description="TniQ" evidence="2">
    <location>
        <begin position="31"/>
        <end position="149"/>
    </location>
</feature>
<evidence type="ECO:0000256" key="1">
    <source>
        <dbReference type="SAM" id="MobiDB-lite"/>
    </source>
</evidence>
<proteinExistence type="predicted"/>
<dbReference type="EMBL" id="JABEPP010000004">
    <property type="protein sequence ID" value="NNM73842.1"/>
    <property type="molecule type" value="Genomic_DNA"/>
</dbReference>
<protein>
    <recommendedName>
        <fullName evidence="2">TniQ domain-containing protein</fullName>
    </recommendedName>
</protein>
<dbReference type="InterPro" id="IPR009492">
    <property type="entry name" value="TniQ"/>
</dbReference>
<sequence>MSAALAGHQPGTRTFRDLGGRNEPPLPQWDKPRHGEPAHGFVVRLGALNRRPSVSVMLASHGLNGISLQPAECLAFATSFPIHGKDRLAHATPVVFPDRVEIMGQEVRRKHWQLLRRRFCPACLAEDAYHRAWWDLPSFARCPYHDVDLEWRDPSGRPLPWWSPSFTHGPTGNGILRFGIPRNTSPTPSFEAYLLGRLGAEDAIPVPLLDDLPTLGEAIELVEFMGRVVLGGTERRRPTVDATPGFELGTVMKAGYPVIAAGRDGVLEVLRGVADHRERAHAGRGRGASFGWIDQLREEEHSAHRKLVDELLLQVVVERGHFSTATSQAWRGGAEGWISVPRLAQELGITESRLRRISEKLGIHERQFGIARNRYRAFSPEQADLVRSTLRRLVGRDEGAALLGITRSCFDALVANGDIGVFCVLGRCGARHRFDPEEIARFSDGILRHAKRIDTAPPGSVRFGVLNRTCKSNPSRVLGPLVRSYGPMLVRVGDKLGDLLVAAPRRSLRTSEQTSAARAALAELPGLGRYQAATLYGDRVYVIDALCEKGEIEPVPSGRKAWRRLSAESVEAACQSWAPPTLYADLPQVAGRPIIPQLRRLGVRILELRLSDGSSTVAVDRASARKMLQLSCDPDAAAVESVRAFEAAFLRRLATGNEWSLAGRERGLSLRTGKGDLRATVVLDLGRDLIEISARSKRLDLPTRAEEWAVSREGTFIRLTRSLPAPAATSPSAWPAIQERILARLSEAKALLSLP</sequence>
<dbReference type="Pfam" id="PF06527">
    <property type="entry name" value="TniQ"/>
    <property type="match status" value="1"/>
</dbReference>
<dbReference type="AlphaFoldDB" id="A0A849I366"/>
<gene>
    <name evidence="3" type="ORF">HJG44_15775</name>
</gene>
<accession>A0A849I366</accession>
<keyword evidence="4" id="KW-1185">Reference proteome</keyword>